<keyword evidence="2" id="KW-1185">Reference proteome</keyword>
<comment type="caution">
    <text evidence="1">The sequence shown here is derived from an EMBL/GenBank/DDBJ whole genome shotgun (WGS) entry which is preliminary data.</text>
</comment>
<proteinExistence type="predicted"/>
<protein>
    <submittedName>
        <fullName evidence="1">BTB/POZ protein</fullName>
    </submittedName>
</protein>
<organism evidence="1 2">
    <name type="scientific">Russula earlei</name>
    <dbReference type="NCBI Taxonomy" id="71964"/>
    <lineage>
        <taxon>Eukaryota</taxon>
        <taxon>Fungi</taxon>
        <taxon>Dikarya</taxon>
        <taxon>Basidiomycota</taxon>
        <taxon>Agaricomycotina</taxon>
        <taxon>Agaricomycetes</taxon>
        <taxon>Russulales</taxon>
        <taxon>Russulaceae</taxon>
        <taxon>Russula</taxon>
    </lineage>
</organism>
<sequence>MAQASLRMTGLASGRINSRIARASDYINVVDYVRHPMSSSSPSQDDWIRVTSRDGFSFIVKRSVVFFSGTLRNMLDERHSFTEAVQKVCPVDERAAVTEKFVEYLTYKATYENVPSNEEIPDFQERIAPEIALELASCL</sequence>
<reference evidence="1" key="1">
    <citation type="submission" date="2021-03" db="EMBL/GenBank/DDBJ databases">
        <title>Evolutionary priming and transition to the ectomycorrhizal habit in an iconic lineage of mushroom-forming fungi: is preadaptation a requirement?</title>
        <authorList>
            <consortium name="DOE Joint Genome Institute"/>
            <person name="Looney B.P."/>
            <person name="Miyauchi S."/>
            <person name="Morin E."/>
            <person name="Drula E."/>
            <person name="Courty P.E."/>
            <person name="Chicoki N."/>
            <person name="Fauchery L."/>
            <person name="Kohler A."/>
            <person name="Kuo A."/>
            <person name="LaButti K."/>
            <person name="Pangilinan J."/>
            <person name="Lipzen A."/>
            <person name="Riley R."/>
            <person name="Andreopoulos W."/>
            <person name="He G."/>
            <person name="Johnson J."/>
            <person name="Barry K.W."/>
            <person name="Grigoriev I.V."/>
            <person name="Nagy L."/>
            <person name="Hibbett D."/>
            <person name="Henrissat B."/>
            <person name="Matheny P.B."/>
            <person name="Labbe J."/>
            <person name="Martin A.F."/>
        </authorList>
    </citation>
    <scope>NUCLEOTIDE SEQUENCE</scope>
    <source>
        <strain evidence="1">BPL698</strain>
    </source>
</reference>
<dbReference type="Proteomes" id="UP001207468">
    <property type="component" value="Unassembled WGS sequence"/>
</dbReference>
<gene>
    <name evidence="1" type="ORF">F5148DRAFT_550744</name>
</gene>
<evidence type="ECO:0000313" key="2">
    <source>
        <dbReference type="Proteomes" id="UP001207468"/>
    </source>
</evidence>
<evidence type="ECO:0000313" key="1">
    <source>
        <dbReference type="EMBL" id="KAI9451335.1"/>
    </source>
</evidence>
<accession>A0ACC0TXV9</accession>
<dbReference type="EMBL" id="JAGFNK010000381">
    <property type="protein sequence ID" value="KAI9451335.1"/>
    <property type="molecule type" value="Genomic_DNA"/>
</dbReference>
<name>A0ACC0TXV9_9AGAM</name>